<dbReference type="PANTHER" id="PTHR43612">
    <property type="entry name" value="TRIFUNCTIONAL ENZYME SUBUNIT ALPHA"/>
    <property type="match status" value="1"/>
</dbReference>
<name>A0A9D4AS73_9SAUR</name>
<reference evidence="1" key="1">
    <citation type="submission" date="2021-09" db="EMBL/GenBank/DDBJ databases">
        <title>The genome of Mauremys mutica provides insights into the evolution of semi-aquatic lifestyle.</title>
        <authorList>
            <person name="Gong S."/>
            <person name="Gao Y."/>
        </authorList>
    </citation>
    <scope>NUCLEOTIDE SEQUENCE</scope>
    <source>
        <strain evidence="1">MM-2020</strain>
        <tissue evidence="1">Muscle</tissue>
    </source>
</reference>
<dbReference type="AlphaFoldDB" id="A0A9D4AS73"/>
<dbReference type="GO" id="GO:0004300">
    <property type="term" value="F:enoyl-CoA hydratase activity"/>
    <property type="evidence" value="ECO:0007669"/>
    <property type="project" value="TreeGrafter"/>
</dbReference>
<dbReference type="GO" id="GO:0006635">
    <property type="term" value="P:fatty acid beta-oxidation"/>
    <property type="evidence" value="ECO:0007669"/>
    <property type="project" value="TreeGrafter"/>
</dbReference>
<dbReference type="InterPro" id="IPR050136">
    <property type="entry name" value="FA_oxidation_alpha_subunit"/>
</dbReference>
<comment type="caution">
    <text evidence="1">The sequence shown here is derived from an EMBL/GenBank/DDBJ whole genome shotgun (WGS) entry which is preliminary data.</text>
</comment>
<dbReference type="Proteomes" id="UP000827986">
    <property type="component" value="Unassembled WGS sequence"/>
</dbReference>
<dbReference type="InterPro" id="IPR029045">
    <property type="entry name" value="ClpP/crotonase-like_dom_sf"/>
</dbReference>
<evidence type="ECO:0000313" key="1">
    <source>
        <dbReference type="EMBL" id="KAH1168943.1"/>
    </source>
</evidence>
<accession>A0A9D4AS73</accession>
<keyword evidence="2" id="KW-1185">Reference proteome</keyword>
<dbReference type="EMBL" id="JAHDVG010000485">
    <property type="protein sequence ID" value="KAH1168943.1"/>
    <property type="molecule type" value="Genomic_DNA"/>
</dbReference>
<dbReference type="Gene3D" id="3.90.226.10">
    <property type="entry name" value="2-enoyl-CoA Hydratase, Chain A, domain 1"/>
    <property type="match status" value="1"/>
</dbReference>
<evidence type="ECO:0000313" key="2">
    <source>
        <dbReference type="Proteomes" id="UP000827986"/>
    </source>
</evidence>
<dbReference type="PANTHER" id="PTHR43612:SF3">
    <property type="entry name" value="TRIFUNCTIONAL ENZYME SUBUNIT ALPHA, MITOCHONDRIAL"/>
    <property type="match status" value="1"/>
</dbReference>
<sequence length="133" mass="14572">MEPPMDAVVPTSSSMQSPGYACRNVASSSALQVFICCLQVNTLSKQLQSEFTEVMNEIWANEAIKSAVLISAKPGCFIAGADIRWKEGALQRCPTHWYIMTQPVTAEMLTVTSAAGFKKTSFSPGTFFQITFY</sequence>
<protein>
    <submittedName>
        <fullName evidence="1">Uncharacterized protein</fullName>
    </submittedName>
</protein>
<dbReference type="GO" id="GO:0016509">
    <property type="term" value="F:long-chain (3S)-3-hydroxyacyl-CoA dehydrogenase (NAD+) activity"/>
    <property type="evidence" value="ECO:0007669"/>
    <property type="project" value="TreeGrafter"/>
</dbReference>
<gene>
    <name evidence="1" type="ORF">KIL84_013533</name>
</gene>
<dbReference type="SUPFAM" id="SSF52096">
    <property type="entry name" value="ClpP/crotonase"/>
    <property type="match status" value="1"/>
</dbReference>
<organism evidence="1 2">
    <name type="scientific">Mauremys mutica</name>
    <name type="common">yellowpond turtle</name>
    <dbReference type="NCBI Taxonomy" id="74926"/>
    <lineage>
        <taxon>Eukaryota</taxon>
        <taxon>Metazoa</taxon>
        <taxon>Chordata</taxon>
        <taxon>Craniata</taxon>
        <taxon>Vertebrata</taxon>
        <taxon>Euteleostomi</taxon>
        <taxon>Archelosauria</taxon>
        <taxon>Testudinata</taxon>
        <taxon>Testudines</taxon>
        <taxon>Cryptodira</taxon>
        <taxon>Durocryptodira</taxon>
        <taxon>Testudinoidea</taxon>
        <taxon>Geoemydidae</taxon>
        <taxon>Geoemydinae</taxon>
        <taxon>Mauremys</taxon>
    </lineage>
</organism>
<proteinExistence type="predicted"/>
<dbReference type="GO" id="GO:0016507">
    <property type="term" value="C:mitochondrial fatty acid beta-oxidation multienzyme complex"/>
    <property type="evidence" value="ECO:0007669"/>
    <property type="project" value="TreeGrafter"/>
</dbReference>